<dbReference type="GeneID" id="64973026"/>
<dbReference type="KEGG" id="apuu:APUU_31246A"/>
<proteinExistence type="predicted"/>
<keyword evidence="2" id="KW-1185">Reference proteome</keyword>
<gene>
    <name evidence="1" type="ORF">APUU_31246A</name>
</gene>
<dbReference type="OrthoDB" id="4402051at2759"/>
<dbReference type="RefSeq" id="XP_041555215.1">
    <property type="nucleotide sequence ID" value="XM_041702428.1"/>
</dbReference>
<accession>A0A7R8AL86</accession>
<evidence type="ECO:0000313" key="1">
    <source>
        <dbReference type="EMBL" id="BCS23021.1"/>
    </source>
</evidence>
<evidence type="ECO:0000313" key="2">
    <source>
        <dbReference type="Proteomes" id="UP000654913"/>
    </source>
</evidence>
<reference evidence="1" key="1">
    <citation type="submission" date="2021-01" db="EMBL/GenBank/DDBJ databases">
        <authorList>
            <consortium name="Aspergillus puulaauensis MK2 genome sequencing consortium"/>
            <person name="Kazuki M."/>
            <person name="Futagami T."/>
        </authorList>
    </citation>
    <scope>NUCLEOTIDE SEQUENCE</scope>
    <source>
        <strain evidence="1">MK2</strain>
    </source>
</reference>
<reference evidence="1" key="2">
    <citation type="submission" date="2021-02" db="EMBL/GenBank/DDBJ databases">
        <title>Aspergillus puulaauensis MK2 genome sequence.</title>
        <authorList>
            <person name="Futagami T."/>
            <person name="Mori K."/>
            <person name="Kadooka C."/>
            <person name="Tanaka T."/>
        </authorList>
    </citation>
    <scope>NUCLEOTIDE SEQUENCE</scope>
    <source>
        <strain evidence="1">MK2</strain>
    </source>
</reference>
<protein>
    <recommendedName>
        <fullName evidence="3">F-box domain-containing protein</fullName>
    </recommendedName>
</protein>
<organism evidence="1 2">
    <name type="scientific">Aspergillus puulaauensis</name>
    <dbReference type="NCBI Taxonomy" id="1220207"/>
    <lineage>
        <taxon>Eukaryota</taxon>
        <taxon>Fungi</taxon>
        <taxon>Dikarya</taxon>
        <taxon>Ascomycota</taxon>
        <taxon>Pezizomycotina</taxon>
        <taxon>Eurotiomycetes</taxon>
        <taxon>Eurotiomycetidae</taxon>
        <taxon>Eurotiales</taxon>
        <taxon>Aspergillaceae</taxon>
        <taxon>Aspergillus</taxon>
    </lineage>
</organism>
<sequence>MGNRFVNYLKKRLPVSRRHRKPKLGGTIGVLPPELVEAIAKYLNARDNSSLRLCGTYITACTSNHFEKTFLSVIHTDLSVDSLQKLDKASQDPHFASRIQTVEFSREEHMSFGAGWEWRRDGPSDAEHSFPQVSPLSPTGDGQDYLHKILARLANCKAFTITGNPVRQPVGRGPLRYESVDEMRSRLSPGDVLALLFHLMCANTVNVRELDVDYDVAHAVAVQGHSLWPYIQERSKAYRFPDGRSGSPWSQIESLIVRNTGLIVRFPGQQMRTILELSTGLRRMHISLDKKYDAGGFYMLQPKCIRDCEFQLEELRLENGAIGSYSDFQDPTPFQVFEYLPQFLHKFRGTLRKVYFGNLTMRLEGPGWKPILEYIRDNLTTLEEITLVDLAFSVPIDPWPQSKKVAALDFPELSINPTVNGVTGSKFTYSSYTSWHQDGDIVTGRVSYSGPNMNAALQKLLDCAQVGPSNGDPSWASFR</sequence>
<dbReference type="EMBL" id="AP024445">
    <property type="protein sequence ID" value="BCS23021.1"/>
    <property type="molecule type" value="Genomic_DNA"/>
</dbReference>
<evidence type="ECO:0008006" key="3">
    <source>
        <dbReference type="Google" id="ProtNLM"/>
    </source>
</evidence>
<name>A0A7R8AL86_9EURO</name>
<dbReference type="Proteomes" id="UP000654913">
    <property type="component" value="Chromosome 3"/>
</dbReference>
<dbReference type="AlphaFoldDB" id="A0A7R8AL86"/>